<accession>A0A0D6M5W1</accession>
<evidence type="ECO:0000313" key="3">
    <source>
        <dbReference type="Proteomes" id="UP000054495"/>
    </source>
</evidence>
<keyword evidence="1" id="KW-0732">Signal</keyword>
<evidence type="ECO:0000256" key="1">
    <source>
        <dbReference type="SAM" id="SignalP"/>
    </source>
</evidence>
<dbReference type="AlphaFoldDB" id="A0A0D6M5W1"/>
<dbReference type="InterPro" id="IPR017850">
    <property type="entry name" value="Alkaline_phosphatase_core_sf"/>
</dbReference>
<keyword evidence="3" id="KW-1185">Reference proteome</keyword>
<feature type="signal peptide" evidence="1">
    <location>
        <begin position="1"/>
        <end position="16"/>
    </location>
</feature>
<dbReference type="EMBL" id="KE124793">
    <property type="protein sequence ID" value="EPB79515.1"/>
    <property type="molecule type" value="Genomic_DNA"/>
</dbReference>
<feature type="chain" id="PRO_5002307774" description="Alkaline phosphatase" evidence="1">
    <location>
        <begin position="17"/>
        <end position="107"/>
    </location>
</feature>
<protein>
    <recommendedName>
        <fullName evidence="4">Alkaline phosphatase</fullName>
    </recommendedName>
</protein>
<evidence type="ECO:0000313" key="2">
    <source>
        <dbReference type="EMBL" id="EPB79515.1"/>
    </source>
</evidence>
<dbReference type="SUPFAM" id="SSF53649">
    <property type="entry name" value="Alkaline phosphatase-like"/>
    <property type="match status" value="1"/>
</dbReference>
<reference evidence="2 3" key="1">
    <citation type="submission" date="2013-05" db="EMBL/GenBank/DDBJ databases">
        <title>Draft genome of the parasitic nematode Anyclostoma ceylanicum.</title>
        <authorList>
            <person name="Mitreva M."/>
        </authorList>
    </citation>
    <scope>NUCLEOTIDE SEQUENCE [LARGE SCALE GENOMIC DNA]</scope>
</reference>
<dbReference type="Proteomes" id="UP000054495">
    <property type="component" value="Unassembled WGS sequence"/>
</dbReference>
<dbReference type="Gene3D" id="3.40.720.10">
    <property type="entry name" value="Alkaline Phosphatase, subunit A"/>
    <property type="match status" value="1"/>
</dbReference>
<evidence type="ECO:0008006" key="4">
    <source>
        <dbReference type="Google" id="ProtNLM"/>
    </source>
</evidence>
<organism evidence="2 3">
    <name type="scientific">Ancylostoma ceylanicum</name>
    <dbReference type="NCBI Taxonomy" id="53326"/>
    <lineage>
        <taxon>Eukaryota</taxon>
        <taxon>Metazoa</taxon>
        <taxon>Ecdysozoa</taxon>
        <taxon>Nematoda</taxon>
        <taxon>Chromadorea</taxon>
        <taxon>Rhabditida</taxon>
        <taxon>Rhabditina</taxon>
        <taxon>Rhabditomorpha</taxon>
        <taxon>Strongyloidea</taxon>
        <taxon>Ancylostomatidae</taxon>
        <taxon>Ancylostomatinae</taxon>
        <taxon>Ancylostoma</taxon>
    </lineage>
</organism>
<sequence>MLTPLSLLLLLGVSVAKDPIGQNVIVLLIDGYGASLLNESKPESKFGKFPKLSCTQLSDPENICLGGDPTGMEHLITHGVQAEYLKSAFPTQSWPNWLNLATEALRH</sequence>
<proteinExistence type="predicted"/>
<name>A0A0D6M5W1_9BILA</name>
<gene>
    <name evidence="2" type="ORF">ANCCEY_01452</name>
</gene>